<dbReference type="Pfam" id="PF22799">
    <property type="entry name" value="PIR1-like_C"/>
    <property type="match status" value="1"/>
</dbReference>
<evidence type="ECO:0000256" key="1">
    <source>
        <dbReference type="ARBA" id="ARBA00004191"/>
    </source>
</evidence>
<evidence type="ECO:0000256" key="3">
    <source>
        <dbReference type="ARBA" id="ARBA00022525"/>
    </source>
</evidence>
<keyword evidence="7" id="KW-1133">Transmembrane helix</keyword>
<keyword evidence="3" id="KW-0964">Secreted</keyword>
<evidence type="ECO:0000256" key="4">
    <source>
        <dbReference type="ARBA" id="ARBA00022729"/>
    </source>
</evidence>
<dbReference type="PANTHER" id="PTHR47254:SF1">
    <property type="entry name" value="CELL WALL MANNOPROTEIN CIS3-RELATED"/>
    <property type="match status" value="1"/>
</dbReference>
<dbReference type="GO" id="GO:0005199">
    <property type="term" value="F:structural constituent of cell wall"/>
    <property type="evidence" value="ECO:0007669"/>
    <property type="project" value="TreeGrafter"/>
</dbReference>
<dbReference type="PANTHER" id="PTHR47254">
    <property type="entry name" value="CELL WALL MANNOPROTEIN CIS3-RELATED"/>
    <property type="match status" value="1"/>
</dbReference>
<reference evidence="10 11" key="1">
    <citation type="submission" date="2016-05" db="EMBL/GenBank/DDBJ databases">
        <title>Comparative analysis of secretome profiles of manganese(II)-oxidizing ascomycete fungi.</title>
        <authorList>
            <consortium name="DOE Joint Genome Institute"/>
            <person name="Zeiner C.A."/>
            <person name="Purvine S.O."/>
            <person name="Zink E.M."/>
            <person name="Wu S."/>
            <person name="Pasa-Tolic L."/>
            <person name="Chaput D.L."/>
            <person name="Haridas S."/>
            <person name="Grigoriev I.V."/>
            <person name="Santelli C.M."/>
            <person name="Hansel C.M."/>
        </authorList>
    </citation>
    <scope>NUCLEOTIDE SEQUENCE [LARGE SCALE GENOMIC DNA]</scope>
    <source>
        <strain evidence="10 11">AP3s5-JAC2a</strain>
    </source>
</reference>
<feature type="region of interest" description="Disordered" evidence="6">
    <location>
        <begin position="211"/>
        <end position="242"/>
    </location>
</feature>
<name>A0A177C672_9PLEO</name>
<dbReference type="STRING" id="1460663.A0A177C672"/>
<evidence type="ECO:0000313" key="11">
    <source>
        <dbReference type="Proteomes" id="UP000077069"/>
    </source>
</evidence>
<evidence type="ECO:0000256" key="2">
    <source>
        <dbReference type="ARBA" id="ARBA00022512"/>
    </source>
</evidence>
<feature type="domain" description="Cell wall mannoprotein PIR1-like C-terminal" evidence="9">
    <location>
        <begin position="74"/>
        <end position="147"/>
    </location>
</feature>
<dbReference type="Proteomes" id="UP000077069">
    <property type="component" value="Unassembled WGS sequence"/>
</dbReference>
<organism evidence="10 11">
    <name type="scientific">Paraphaeosphaeria sporulosa</name>
    <dbReference type="NCBI Taxonomy" id="1460663"/>
    <lineage>
        <taxon>Eukaryota</taxon>
        <taxon>Fungi</taxon>
        <taxon>Dikarya</taxon>
        <taxon>Ascomycota</taxon>
        <taxon>Pezizomycotina</taxon>
        <taxon>Dothideomycetes</taxon>
        <taxon>Pleosporomycetidae</taxon>
        <taxon>Pleosporales</taxon>
        <taxon>Massarineae</taxon>
        <taxon>Didymosphaeriaceae</taxon>
        <taxon>Paraphaeosphaeria</taxon>
    </lineage>
</organism>
<evidence type="ECO:0000256" key="6">
    <source>
        <dbReference type="SAM" id="MobiDB-lite"/>
    </source>
</evidence>
<keyword evidence="11" id="KW-1185">Reference proteome</keyword>
<dbReference type="InterPro" id="IPR051153">
    <property type="entry name" value="Yeast_CWMannoprotein_PIR"/>
</dbReference>
<evidence type="ECO:0000256" key="5">
    <source>
        <dbReference type="ARBA" id="ARBA00038219"/>
    </source>
</evidence>
<dbReference type="RefSeq" id="XP_018033390.1">
    <property type="nucleotide sequence ID" value="XM_018179050.1"/>
</dbReference>
<protein>
    <recommendedName>
        <fullName evidence="9">Cell wall mannoprotein PIR1-like C-terminal domain-containing protein</fullName>
    </recommendedName>
</protein>
<evidence type="ECO:0000256" key="7">
    <source>
        <dbReference type="SAM" id="Phobius"/>
    </source>
</evidence>
<keyword evidence="4 8" id="KW-0732">Signal</keyword>
<evidence type="ECO:0000259" key="9">
    <source>
        <dbReference type="Pfam" id="PF22799"/>
    </source>
</evidence>
<dbReference type="GO" id="GO:0031505">
    <property type="term" value="P:fungal-type cell wall organization"/>
    <property type="evidence" value="ECO:0007669"/>
    <property type="project" value="TreeGrafter"/>
</dbReference>
<feature type="compositionally biased region" description="Low complexity" evidence="6">
    <location>
        <begin position="215"/>
        <end position="242"/>
    </location>
</feature>
<keyword evidence="7" id="KW-0472">Membrane</keyword>
<comment type="similarity">
    <text evidence="5">Belongs to the PIR protein family.</text>
</comment>
<feature type="signal peptide" evidence="8">
    <location>
        <begin position="1"/>
        <end position="20"/>
    </location>
</feature>
<keyword evidence="2" id="KW-0134">Cell wall</keyword>
<sequence>MRTASILAALSCAATTYAQAVEVGIEPSSPAPEGCDRSPKGNFTIGYIPASAVTKRETAVADADGSLYLTLVDGVLKDGFNRIGSVVANHQFQFDGPPQAGAIYTGGFSICRNDSLAIGGTTRWWNCLSGDFNNLYDESIGAQCTEIRIVATFVDQPSSSSSSAAASSTAGSSSVVTSVTSANGTSSTITSSVASSSTLSAIPLTSINGTKPSGSVSRVSTATPTATSSETGSPQAPNAPGAAAPIAVSTFGALIAVFAAALML</sequence>
<dbReference type="InParanoid" id="A0A177C672"/>
<evidence type="ECO:0000313" key="10">
    <source>
        <dbReference type="EMBL" id="OAG03025.1"/>
    </source>
</evidence>
<dbReference type="InterPro" id="IPR054508">
    <property type="entry name" value="PIR1-like_C"/>
</dbReference>
<gene>
    <name evidence="10" type="ORF">CC84DRAFT_1166794</name>
</gene>
<feature type="chain" id="PRO_5008057804" description="Cell wall mannoprotein PIR1-like C-terminal domain-containing protein" evidence="8">
    <location>
        <begin position="21"/>
        <end position="264"/>
    </location>
</feature>
<dbReference type="OrthoDB" id="5415592at2759"/>
<evidence type="ECO:0000256" key="8">
    <source>
        <dbReference type="SAM" id="SignalP"/>
    </source>
</evidence>
<proteinExistence type="inferred from homology"/>
<dbReference type="AlphaFoldDB" id="A0A177C672"/>
<accession>A0A177C672</accession>
<dbReference type="EMBL" id="KV441555">
    <property type="protein sequence ID" value="OAG03025.1"/>
    <property type="molecule type" value="Genomic_DNA"/>
</dbReference>
<comment type="subcellular location">
    <subcellularLocation>
        <location evidence="1">Secreted</location>
        <location evidence="1">Cell wall</location>
    </subcellularLocation>
</comment>
<keyword evidence="7" id="KW-0812">Transmembrane</keyword>
<feature type="transmembrane region" description="Helical" evidence="7">
    <location>
        <begin position="242"/>
        <end position="263"/>
    </location>
</feature>
<dbReference type="GeneID" id="28762536"/>
<dbReference type="GO" id="GO:0009277">
    <property type="term" value="C:fungal-type cell wall"/>
    <property type="evidence" value="ECO:0007669"/>
    <property type="project" value="TreeGrafter"/>
</dbReference>